<dbReference type="Pfam" id="PF18846">
    <property type="entry name" value="baeRF_family5"/>
    <property type="match status" value="1"/>
</dbReference>
<comment type="caution">
    <text evidence="1">The sequence shown here is derived from an EMBL/GenBank/DDBJ whole genome shotgun (WGS) entry which is preliminary data.</text>
</comment>
<evidence type="ECO:0000313" key="1">
    <source>
        <dbReference type="EMBL" id="MFC4558701.1"/>
    </source>
</evidence>
<evidence type="ECO:0000313" key="2">
    <source>
        <dbReference type="Proteomes" id="UP001595989"/>
    </source>
</evidence>
<protein>
    <submittedName>
        <fullName evidence="1">VLRF1 family aeRF1-type release factor</fullName>
    </submittedName>
</protein>
<organism evidence="1 2">
    <name type="scientific">Virgibacillus kekensis</name>
    <dbReference type="NCBI Taxonomy" id="202261"/>
    <lineage>
        <taxon>Bacteria</taxon>
        <taxon>Bacillati</taxon>
        <taxon>Bacillota</taxon>
        <taxon>Bacilli</taxon>
        <taxon>Bacillales</taxon>
        <taxon>Bacillaceae</taxon>
        <taxon>Virgibacillus</taxon>
    </lineage>
</organism>
<keyword evidence="2" id="KW-1185">Reference proteome</keyword>
<proteinExistence type="predicted"/>
<sequence length="267" mass="31771">MNLDDQIKQLENVRKEGSNKVFSMYLNTDPSDPEQQGGEWKIHFKNGLRNFESYLQEDENKEELKNFQQVKKKVEKFVRGNEQNYRRGIILFATADEEIWFAHRVQTRLETEFHWEETPQLDQLKKLRDEFPKSGIILVQQDQVKVVEANMNEIEDTVYYEFDVDTDDWRQFTGPHRADPSMGSGGKSLQQDNFKDRYEANKHRWFKSIAPKLDKRAKDHQWEKVYVVGEPDPTQELKEQMNKPIDDIIQKNMLDHEESKVLEEVFG</sequence>
<dbReference type="Proteomes" id="UP001595989">
    <property type="component" value="Unassembled WGS sequence"/>
</dbReference>
<reference evidence="2" key="1">
    <citation type="journal article" date="2019" name="Int. J. Syst. Evol. Microbiol.">
        <title>The Global Catalogue of Microorganisms (GCM) 10K type strain sequencing project: providing services to taxonomists for standard genome sequencing and annotation.</title>
        <authorList>
            <consortium name="The Broad Institute Genomics Platform"/>
            <consortium name="The Broad Institute Genome Sequencing Center for Infectious Disease"/>
            <person name="Wu L."/>
            <person name="Ma J."/>
        </authorList>
    </citation>
    <scope>NUCLEOTIDE SEQUENCE [LARGE SCALE GENOMIC DNA]</scope>
    <source>
        <strain evidence="2">CGMCC 4.7426</strain>
    </source>
</reference>
<accession>A0ABV9DIY0</accession>
<name>A0ABV9DIY0_9BACI</name>
<dbReference type="RefSeq" id="WP_390295782.1">
    <property type="nucleotide sequence ID" value="NZ_JBHSFU010000005.1"/>
</dbReference>
<gene>
    <name evidence="1" type="ORF">ACFO3D_10815</name>
</gene>
<dbReference type="EMBL" id="JBHSFU010000005">
    <property type="protein sequence ID" value="MFC4558701.1"/>
    <property type="molecule type" value="Genomic_DNA"/>
</dbReference>
<dbReference type="InterPro" id="IPR040983">
    <property type="entry name" value="Bact_RF_family5"/>
</dbReference>